<dbReference type="AlphaFoldDB" id="E8U611"/>
<proteinExistence type="predicted"/>
<dbReference type="KEGG" id="dmr:Deima_0845"/>
<evidence type="ECO:0000256" key="5">
    <source>
        <dbReference type="ARBA" id="ARBA00022705"/>
    </source>
</evidence>
<dbReference type="InterPro" id="IPR036977">
    <property type="entry name" value="DNA_primase_Znf_CHC2"/>
</dbReference>
<dbReference type="PANTHER" id="PTHR30313:SF2">
    <property type="entry name" value="DNA PRIMASE"/>
    <property type="match status" value="1"/>
</dbReference>
<dbReference type="InterPro" id="IPR034154">
    <property type="entry name" value="TOPRIM_DnaG/twinkle"/>
</dbReference>
<dbReference type="SUPFAM" id="SSF56747">
    <property type="entry name" value="Prim-pol domain"/>
    <property type="match status" value="1"/>
</dbReference>
<dbReference type="eggNOG" id="COG0358">
    <property type="taxonomic scope" value="Bacteria"/>
</dbReference>
<keyword evidence="2" id="KW-0639">Primosome</keyword>
<dbReference type="Proteomes" id="UP000008635">
    <property type="component" value="Chromosome"/>
</dbReference>
<evidence type="ECO:0000256" key="6">
    <source>
        <dbReference type="ARBA" id="ARBA00023163"/>
    </source>
</evidence>
<protein>
    <submittedName>
        <fullName evidence="9">Bifunctional DNA primase/polymerase</fullName>
    </submittedName>
</protein>
<evidence type="ECO:0000256" key="4">
    <source>
        <dbReference type="ARBA" id="ARBA00022695"/>
    </source>
</evidence>
<dbReference type="GO" id="GO:0005737">
    <property type="term" value="C:cytoplasm"/>
    <property type="evidence" value="ECO:0007669"/>
    <property type="project" value="TreeGrafter"/>
</dbReference>
<dbReference type="SMART" id="SM00943">
    <property type="entry name" value="Prim-Pol"/>
    <property type="match status" value="1"/>
</dbReference>
<dbReference type="Gene3D" id="3.40.1360.10">
    <property type="match status" value="1"/>
</dbReference>
<keyword evidence="4" id="KW-0548">Nucleotidyltransferase</keyword>
<dbReference type="GO" id="GO:0016779">
    <property type="term" value="F:nucleotidyltransferase activity"/>
    <property type="evidence" value="ECO:0007669"/>
    <property type="project" value="UniProtKB-KW"/>
</dbReference>
<reference evidence="10" key="2">
    <citation type="submission" date="2011-01" db="EMBL/GenBank/DDBJ databases">
        <title>The complete genome of Deinococcus maricopensis DSM 21211.</title>
        <authorList>
            <consortium name="US DOE Joint Genome Institute (JGI-PGF)"/>
            <person name="Lucas S."/>
            <person name="Copeland A."/>
            <person name="Lapidus A."/>
            <person name="Goodwin L."/>
            <person name="Pitluck S."/>
            <person name="Kyrpides N."/>
            <person name="Mavromatis K."/>
            <person name="Pagani I."/>
            <person name="Ivanova N."/>
            <person name="Ovchinnikova G."/>
            <person name="Zeytun A."/>
            <person name="Detter J.C."/>
            <person name="Han C."/>
            <person name="Land M."/>
            <person name="Hauser L."/>
            <person name="Markowitz V."/>
            <person name="Cheng J.-F."/>
            <person name="Hugenholtz P."/>
            <person name="Woyke T."/>
            <person name="Wu D."/>
            <person name="Pukall R."/>
            <person name="Gehrich-Schroeter G."/>
            <person name="Brambilla E."/>
            <person name="Klenk H.-P."/>
            <person name="Eisen J.A."/>
        </authorList>
    </citation>
    <scope>NUCLEOTIDE SEQUENCE [LARGE SCALE GENOMIC DNA]</scope>
    <source>
        <strain evidence="10">DSM 21211 / LMG 22137 / NRRL B-23946 / LB-34</strain>
    </source>
</reference>
<keyword evidence="10" id="KW-1185">Reference proteome</keyword>
<sequence length="630" mass="68971">MSARALASALHMLGLGLVLVRINHGQKRPTYSGWGKDSLGVIRTPEDAHRELTLDGREWNVGVLLGPSGLLSLDIDRDDLAREEFAKHGLDLDAMIAVHPHPTQAKGKKLWYRLPDDLDLPGVRAFQLPNPDNVDPITGQPRPMTIFELRASPRDGSKSVQDAAPGSLHPEPEYRHGDAHPHPRYYIWSADGAPTTREDIPEAPQALLDLYQVLRPSPDLAPRPTARRRSVIALPTRSGARANSSARYAAWARQHVNLCEIMARYRAVDSSGQCKCTHPDHPDAQGSMHVWRDHATCFGTKCRRNDGRRHTEDAISVTMRFEGLTFLEAVAHLNGGNLPTEEQLPTEWDEPVREEALDAARVRNAQTDWTALVDAAHRALLDQGSDQALQVMDYLYSRGFTDETILAAKLGVVDTSVPDSLLPLNSKGAPSRTWRGRLVIPNLRPDGTAMDVAGRTMQPKPTDSRKARWYRKYAIPTRPGGYGVPPYGLAQLSRRPVLVVEGQLDALSVRQALPTSNVLGIAGIGNLNPEHVSGLAGHRAYLLLDPDTDHDAGGAAARSAIDALHAAGAEVYLVPKLVSTTDDLNDCLVGMGQDDFAELLTTCVKAAQHLPAPRPAAAQLLAQPQRRRWI</sequence>
<dbReference type="GO" id="GO:0008270">
    <property type="term" value="F:zinc ion binding"/>
    <property type="evidence" value="ECO:0007669"/>
    <property type="project" value="InterPro"/>
</dbReference>
<dbReference type="GO" id="GO:1990077">
    <property type="term" value="C:primosome complex"/>
    <property type="evidence" value="ECO:0007669"/>
    <property type="project" value="UniProtKB-KW"/>
</dbReference>
<dbReference type="InterPro" id="IPR015330">
    <property type="entry name" value="DNA_primase/pol_bifunc_N"/>
</dbReference>
<dbReference type="Gene3D" id="3.90.580.10">
    <property type="entry name" value="Zinc finger, CHC2-type domain"/>
    <property type="match status" value="1"/>
</dbReference>
<dbReference type="OrthoDB" id="63237at2"/>
<dbReference type="CDD" id="cd01029">
    <property type="entry name" value="TOPRIM_primases"/>
    <property type="match status" value="1"/>
</dbReference>
<dbReference type="GO" id="GO:0006269">
    <property type="term" value="P:DNA replication, synthesis of primer"/>
    <property type="evidence" value="ECO:0007669"/>
    <property type="project" value="UniProtKB-KW"/>
</dbReference>
<dbReference type="HOGENOM" id="CLU_433957_0_0_0"/>
<evidence type="ECO:0000313" key="9">
    <source>
        <dbReference type="EMBL" id="ADV66500.1"/>
    </source>
</evidence>
<dbReference type="InterPro" id="IPR050219">
    <property type="entry name" value="DnaG_primase"/>
</dbReference>
<feature type="domain" description="DNA primase/polymerase bifunctional N-terminal" evidence="8">
    <location>
        <begin position="9"/>
        <end position="207"/>
    </location>
</feature>
<dbReference type="InterPro" id="IPR006171">
    <property type="entry name" value="TOPRIM_dom"/>
</dbReference>
<keyword evidence="6" id="KW-0804">Transcription</keyword>
<evidence type="ECO:0000256" key="2">
    <source>
        <dbReference type="ARBA" id="ARBA00022515"/>
    </source>
</evidence>
<dbReference type="SUPFAM" id="SSF57783">
    <property type="entry name" value="Zinc beta-ribbon"/>
    <property type="match status" value="1"/>
</dbReference>
<dbReference type="GO" id="GO:0003677">
    <property type="term" value="F:DNA binding"/>
    <property type="evidence" value="ECO:0007669"/>
    <property type="project" value="InterPro"/>
</dbReference>
<dbReference type="PANTHER" id="PTHR30313">
    <property type="entry name" value="DNA PRIMASE"/>
    <property type="match status" value="1"/>
</dbReference>
<evidence type="ECO:0000259" key="8">
    <source>
        <dbReference type="SMART" id="SM00943"/>
    </source>
</evidence>
<evidence type="ECO:0000256" key="3">
    <source>
        <dbReference type="ARBA" id="ARBA00022679"/>
    </source>
</evidence>
<evidence type="ECO:0000256" key="1">
    <source>
        <dbReference type="ARBA" id="ARBA00022478"/>
    </source>
</evidence>
<keyword evidence="3" id="KW-0808">Transferase</keyword>
<keyword evidence="1" id="KW-0240">DNA-directed RNA polymerase</keyword>
<keyword evidence="5" id="KW-0235">DNA replication</keyword>
<dbReference type="SUPFAM" id="SSF56731">
    <property type="entry name" value="DNA primase core"/>
    <property type="match status" value="1"/>
</dbReference>
<accession>E8U611</accession>
<feature type="region of interest" description="Disordered" evidence="7">
    <location>
        <begin position="152"/>
        <end position="181"/>
    </location>
</feature>
<feature type="compositionally biased region" description="Basic and acidic residues" evidence="7">
    <location>
        <begin position="170"/>
        <end position="181"/>
    </location>
</feature>
<name>E8U611_DEIML</name>
<evidence type="ECO:0000256" key="7">
    <source>
        <dbReference type="SAM" id="MobiDB-lite"/>
    </source>
</evidence>
<dbReference type="STRING" id="709986.Deima_0845"/>
<dbReference type="GO" id="GO:0000428">
    <property type="term" value="C:DNA-directed RNA polymerase complex"/>
    <property type="evidence" value="ECO:0007669"/>
    <property type="project" value="UniProtKB-KW"/>
</dbReference>
<reference evidence="9 10" key="1">
    <citation type="journal article" date="2011" name="Stand. Genomic Sci.">
        <title>Complete genome sequence of Deinococcus maricopensis type strain (LB-34).</title>
        <authorList>
            <person name="Pukall R."/>
            <person name="Zeytun A."/>
            <person name="Lucas S."/>
            <person name="Lapidus A."/>
            <person name="Hammon N."/>
            <person name="Deshpande S."/>
            <person name="Nolan M."/>
            <person name="Cheng J.F."/>
            <person name="Pitluck S."/>
            <person name="Liolios K."/>
            <person name="Pagani I."/>
            <person name="Mikhailova N."/>
            <person name="Ivanova N."/>
            <person name="Mavromatis K."/>
            <person name="Pati A."/>
            <person name="Tapia R."/>
            <person name="Han C."/>
            <person name="Goodwin L."/>
            <person name="Chen A."/>
            <person name="Palaniappan K."/>
            <person name="Land M."/>
            <person name="Hauser L."/>
            <person name="Chang Y.J."/>
            <person name="Jeffries C.D."/>
            <person name="Brambilla E.M."/>
            <person name="Rohde M."/>
            <person name="Goker M."/>
            <person name="Detter J.C."/>
            <person name="Woyke T."/>
            <person name="Bristow J."/>
            <person name="Eisen J.A."/>
            <person name="Markowitz V."/>
            <person name="Hugenholtz P."/>
            <person name="Kyrpides N.C."/>
            <person name="Klenk H.P."/>
        </authorList>
    </citation>
    <scope>NUCLEOTIDE SEQUENCE [LARGE SCALE GENOMIC DNA]</scope>
    <source>
        <strain evidence="10">DSM 21211 / LMG 22137 / NRRL B-23946 / LB-34</strain>
    </source>
</reference>
<dbReference type="EMBL" id="CP002454">
    <property type="protein sequence ID" value="ADV66500.1"/>
    <property type="molecule type" value="Genomic_DNA"/>
</dbReference>
<organism evidence="9 10">
    <name type="scientific">Deinococcus maricopensis (strain DSM 21211 / LMG 22137 / NRRL B-23946 / LB-34)</name>
    <dbReference type="NCBI Taxonomy" id="709986"/>
    <lineage>
        <taxon>Bacteria</taxon>
        <taxon>Thermotogati</taxon>
        <taxon>Deinococcota</taxon>
        <taxon>Deinococci</taxon>
        <taxon>Deinococcales</taxon>
        <taxon>Deinococcaceae</taxon>
        <taxon>Deinococcus</taxon>
    </lineage>
</organism>
<dbReference type="RefSeq" id="WP_013556005.1">
    <property type="nucleotide sequence ID" value="NC_014958.1"/>
</dbReference>
<dbReference type="Pfam" id="PF13362">
    <property type="entry name" value="Toprim_3"/>
    <property type="match status" value="1"/>
</dbReference>
<dbReference type="Pfam" id="PF09250">
    <property type="entry name" value="Prim-Pol"/>
    <property type="match status" value="1"/>
</dbReference>
<evidence type="ECO:0000313" key="10">
    <source>
        <dbReference type="Proteomes" id="UP000008635"/>
    </source>
</evidence>
<gene>
    <name evidence="9" type="ordered locus">Deima_0845</name>
</gene>